<dbReference type="GeneID" id="92851863"/>
<gene>
    <name evidence="3" type="ORF">S101395_00921</name>
</gene>
<dbReference type="EMBL" id="CP021920">
    <property type="protein sequence ID" value="ASB87475.1"/>
    <property type="molecule type" value="Genomic_DNA"/>
</dbReference>
<dbReference type="InterPro" id="IPR025028">
    <property type="entry name" value="DUF3951"/>
</dbReference>
<name>A0ABM6LDY2_9BACI</name>
<protein>
    <recommendedName>
        <fullName evidence="5">DUF3951 domain-containing protein</fullName>
    </recommendedName>
</protein>
<keyword evidence="2" id="KW-0472">Membrane</keyword>
<keyword evidence="2" id="KW-1133">Transmembrane helix</keyword>
<feature type="compositionally biased region" description="Basic and acidic residues" evidence="1">
    <location>
        <begin position="47"/>
        <end position="57"/>
    </location>
</feature>
<evidence type="ECO:0000313" key="4">
    <source>
        <dbReference type="Proteomes" id="UP000196877"/>
    </source>
</evidence>
<keyword evidence="2" id="KW-0812">Transmembrane</keyword>
<evidence type="ECO:0000256" key="1">
    <source>
        <dbReference type="SAM" id="MobiDB-lite"/>
    </source>
</evidence>
<organism evidence="3 4">
    <name type="scientific">Bacillus sonorensis</name>
    <dbReference type="NCBI Taxonomy" id="119858"/>
    <lineage>
        <taxon>Bacteria</taxon>
        <taxon>Bacillati</taxon>
        <taxon>Bacillota</taxon>
        <taxon>Bacilli</taxon>
        <taxon>Bacillales</taxon>
        <taxon>Bacillaceae</taxon>
        <taxon>Bacillus</taxon>
    </lineage>
</organism>
<dbReference type="RefSeq" id="WP_006637357.1">
    <property type="nucleotide sequence ID" value="NZ_BORD01000007.1"/>
</dbReference>
<reference evidence="3 4" key="1">
    <citation type="submission" date="2017-06" db="EMBL/GenBank/DDBJ databases">
        <title>Genome sequence of Bacillus sonorensis strain SRCM101395.</title>
        <authorList>
            <person name="Cho S.H."/>
        </authorList>
    </citation>
    <scope>NUCLEOTIDE SEQUENCE [LARGE SCALE GENOMIC DNA]</scope>
    <source>
        <strain evidence="3 4">SRCM101395</strain>
    </source>
</reference>
<proteinExistence type="predicted"/>
<feature type="region of interest" description="Disordered" evidence="1">
    <location>
        <begin position="46"/>
        <end position="68"/>
    </location>
</feature>
<feature type="compositionally biased region" description="Acidic residues" evidence="1">
    <location>
        <begin position="58"/>
        <end position="68"/>
    </location>
</feature>
<keyword evidence="4" id="KW-1185">Reference proteome</keyword>
<evidence type="ECO:0008006" key="5">
    <source>
        <dbReference type="Google" id="ProtNLM"/>
    </source>
</evidence>
<evidence type="ECO:0000313" key="3">
    <source>
        <dbReference type="EMBL" id="ASB87475.1"/>
    </source>
</evidence>
<evidence type="ECO:0000256" key="2">
    <source>
        <dbReference type="SAM" id="Phobius"/>
    </source>
</evidence>
<feature type="transmembrane region" description="Helical" evidence="2">
    <location>
        <begin position="6"/>
        <end position="25"/>
    </location>
</feature>
<dbReference type="Proteomes" id="UP000196877">
    <property type="component" value="Chromosome"/>
</dbReference>
<sequence>MLLLLSLLFPLAVVFVILIAAYHMFIRKKTVQNHYTPFDYIAGQTSKEFHEEKKEQDGREDDDTGEGQ</sequence>
<accession>A0ABM6LDY2</accession>
<dbReference type="Pfam" id="PF13131">
    <property type="entry name" value="DUF3951"/>
    <property type="match status" value="1"/>
</dbReference>